<accession>A0A411HP98</accession>
<dbReference type="Proteomes" id="UP000291562">
    <property type="component" value="Chromosome"/>
</dbReference>
<reference evidence="1 2" key="1">
    <citation type="submission" date="2019-01" db="EMBL/GenBank/DDBJ databases">
        <title>Pseudolysobacter antarctica gen. nov., sp. nov., isolated from Fildes Peninsula, Antarctica.</title>
        <authorList>
            <person name="Wei Z."/>
            <person name="Peng F."/>
        </authorList>
    </citation>
    <scope>NUCLEOTIDE SEQUENCE [LARGE SCALE GENOMIC DNA]</scope>
    <source>
        <strain evidence="1 2">AQ6-296</strain>
    </source>
</reference>
<organism evidence="1 2">
    <name type="scientific">Pseudolysobacter antarcticus</name>
    <dbReference type="NCBI Taxonomy" id="2511995"/>
    <lineage>
        <taxon>Bacteria</taxon>
        <taxon>Pseudomonadati</taxon>
        <taxon>Pseudomonadota</taxon>
        <taxon>Gammaproteobacteria</taxon>
        <taxon>Lysobacterales</taxon>
        <taxon>Rhodanobacteraceae</taxon>
        <taxon>Pseudolysobacter</taxon>
    </lineage>
</organism>
<name>A0A411HP98_9GAMM</name>
<keyword evidence="2" id="KW-1185">Reference proteome</keyword>
<evidence type="ECO:0000313" key="1">
    <source>
        <dbReference type="EMBL" id="QBB72296.1"/>
    </source>
</evidence>
<gene>
    <name evidence="1" type="ORF">ELE36_19045</name>
</gene>
<dbReference type="AlphaFoldDB" id="A0A411HP98"/>
<protein>
    <submittedName>
        <fullName evidence="1">Uncharacterized protein</fullName>
    </submittedName>
</protein>
<dbReference type="KEGG" id="xbc:ELE36_19045"/>
<proteinExistence type="predicted"/>
<sequence>MRLHKVVPRDNGLPLHRQAVRLRCSAMTLPSRQSAAICDRAWRRSQKMALRYRPTAACVPWRARPAQIKITAPMK</sequence>
<evidence type="ECO:0000313" key="2">
    <source>
        <dbReference type="Proteomes" id="UP000291562"/>
    </source>
</evidence>
<dbReference type="EMBL" id="CP035704">
    <property type="protein sequence ID" value="QBB72296.1"/>
    <property type="molecule type" value="Genomic_DNA"/>
</dbReference>